<dbReference type="InterPro" id="IPR004919">
    <property type="entry name" value="GmrSD_N"/>
</dbReference>
<evidence type="ECO:0000259" key="1">
    <source>
        <dbReference type="Pfam" id="PF03235"/>
    </source>
</evidence>
<dbReference type="AlphaFoldDB" id="B7K1C4"/>
<proteinExistence type="predicted"/>
<dbReference type="STRING" id="41431.PCC8801_2300"/>
<dbReference type="Proteomes" id="UP000008204">
    <property type="component" value="Chromosome"/>
</dbReference>
<organism evidence="2 3">
    <name type="scientific">Rippkaea orientalis (strain PCC 8801 / RF-1)</name>
    <name type="common">Cyanothece sp. (strain PCC 8801)</name>
    <dbReference type="NCBI Taxonomy" id="41431"/>
    <lineage>
        <taxon>Bacteria</taxon>
        <taxon>Bacillati</taxon>
        <taxon>Cyanobacteriota</taxon>
        <taxon>Cyanophyceae</taxon>
        <taxon>Oscillatoriophycideae</taxon>
        <taxon>Chroococcales</taxon>
        <taxon>Aphanothecaceae</taxon>
        <taxon>Rippkaea</taxon>
        <taxon>Rippkaea orientalis</taxon>
    </lineage>
</organism>
<evidence type="ECO:0000313" key="2">
    <source>
        <dbReference type="EMBL" id="ACK66319.1"/>
    </source>
</evidence>
<dbReference type="PANTHER" id="PTHR37292:SF2">
    <property type="entry name" value="DUF262 DOMAIN-CONTAINING PROTEIN"/>
    <property type="match status" value="1"/>
</dbReference>
<dbReference type="HOGENOM" id="CLU_1105962_0_0_3"/>
<dbReference type="eggNOG" id="COG1479">
    <property type="taxonomic scope" value="Bacteria"/>
</dbReference>
<feature type="domain" description="GmrSD restriction endonucleases N-terminal" evidence="1">
    <location>
        <begin position="14"/>
        <end position="217"/>
    </location>
</feature>
<dbReference type="Pfam" id="PF03235">
    <property type="entry name" value="GmrSD_N"/>
    <property type="match status" value="1"/>
</dbReference>
<dbReference type="RefSeq" id="WP_012595587.1">
    <property type="nucleotide sequence ID" value="NC_011726.1"/>
</dbReference>
<dbReference type="PANTHER" id="PTHR37292">
    <property type="entry name" value="VNG6097C"/>
    <property type="match status" value="1"/>
</dbReference>
<sequence length="221" mass="25807">MIKTQYQVQTLLETFRRIDSGEIHIPSFQRPFVWGKKEIIKLLDSIYKGLPIGTLIFLRTREKNLNCSDDDFISTSSYQDHNTYWYVIDGTQRLQVLYHCLHSNHAHKDSRFWVGFDLNKETFIHLKKADNLAEVIVLSSLFSSEEIIKKQISLSSKENNQYLLKTLNKLVSAFVEYQLLVITMDEDNLTKEEIVTIFERINSIGISLSEEEILRAKQVNT</sequence>
<evidence type="ECO:0000313" key="3">
    <source>
        <dbReference type="Proteomes" id="UP000008204"/>
    </source>
</evidence>
<dbReference type="EMBL" id="CP001287">
    <property type="protein sequence ID" value="ACK66319.1"/>
    <property type="molecule type" value="Genomic_DNA"/>
</dbReference>
<dbReference type="KEGG" id="cyp:PCC8801_2300"/>
<keyword evidence="3" id="KW-1185">Reference proteome</keyword>
<accession>B7K1C4</accession>
<dbReference type="OrthoDB" id="9770340at2"/>
<name>B7K1C4_RIPO1</name>
<protein>
    <recommendedName>
        <fullName evidence="1">GmrSD restriction endonucleases N-terminal domain-containing protein</fullName>
    </recommendedName>
</protein>
<gene>
    <name evidence="2" type="ordered locus">PCC8801_2300</name>
</gene>
<reference evidence="3" key="1">
    <citation type="journal article" date="2011" name="MBio">
        <title>Novel metabolic attributes of the genus Cyanothece, comprising a group of unicellular nitrogen-fixing Cyanobacteria.</title>
        <authorList>
            <person name="Bandyopadhyay A."/>
            <person name="Elvitigala T."/>
            <person name="Welsh E."/>
            <person name="Stockel J."/>
            <person name="Liberton M."/>
            <person name="Min H."/>
            <person name="Sherman L.A."/>
            <person name="Pakrasi H.B."/>
        </authorList>
    </citation>
    <scope>NUCLEOTIDE SEQUENCE [LARGE SCALE GENOMIC DNA]</scope>
    <source>
        <strain evidence="3">PCC 8801</strain>
    </source>
</reference>